<comment type="caution">
    <text evidence="2">The sequence shown here is derived from an EMBL/GenBank/DDBJ whole genome shotgun (WGS) entry which is preliminary data.</text>
</comment>
<reference evidence="2 3" key="1">
    <citation type="submission" date="2018-11" db="EMBL/GenBank/DDBJ databases">
        <title>Aerococcus sp. SJQ22, whole genome shotgun sequence.</title>
        <authorList>
            <person name="Sun L."/>
            <person name="Gao X."/>
            <person name="Chen W."/>
            <person name="Huang K."/>
        </authorList>
    </citation>
    <scope>NUCLEOTIDE SEQUENCE [LARGE SCALE GENOMIC DNA]</scope>
    <source>
        <strain evidence="2 3">SJQ22</strain>
    </source>
</reference>
<dbReference type="Proteomes" id="UP000273977">
    <property type="component" value="Unassembled WGS sequence"/>
</dbReference>
<dbReference type="GO" id="GO:0016491">
    <property type="term" value="F:oxidoreductase activity"/>
    <property type="evidence" value="ECO:0007669"/>
    <property type="project" value="InterPro"/>
</dbReference>
<dbReference type="Pfam" id="PF00724">
    <property type="entry name" value="Oxidored_FMN"/>
    <property type="match status" value="1"/>
</dbReference>
<dbReference type="SUPFAM" id="SSF51395">
    <property type="entry name" value="FMN-linked oxidoreductases"/>
    <property type="match status" value="1"/>
</dbReference>
<evidence type="ECO:0000259" key="1">
    <source>
        <dbReference type="Pfam" id="PF00724"/>
    </source>
</evidence>
<name>A0A3N4G2A3_9LACT</name>
<dbReference type="AlphaFoldDB" id="A0A3N4G2A3"/>
<evidence type="ECO:0000313" key="2">
    <source>
        <dbReference type="EMBL" id="RPA56378.1"/>
    </source>
</evidence>
<accession>A0A3N4G2A3</accession>
<proteinExistence type="predicted"/>
<protein>
    <recommendedName>
        <fullName evidence="1">NADH:flavin oxidoreductase/NADH oxidase N-terminal domain-containing protein</fullName>
    </recommendedName>
</protein>
<dbReference type="InterPro" id="IPR001155">
    <property type="entry name" value="OxRdtase_FMN_N"/>
</dbReference>
<gene>
    <name evidence="2" type="ORF">EF384_08935</name>
</gene>
<feature type="domain" description="NADH:flavin oxidoreductase/NADH oxidase N-terminal" evidence="1">
    <location>
        <begin position="27"/>
        <end position="76"/>
    </location>
</feature>
<dbReference type="InterPro" id="IPR013785">
    <property type="entry name" value="Aldolase_TIM"/>
</dbReference>
<evidence type="ECO:0000313" key="3">
    <source>
        <dbReference type="Proteomes" id="UP000273977"/>
    </source>
</evidence>
<organism evidence="2 3">
    <name type="scientific">Aerococcus agrisoli</name>
    <dbReference type="NCBI Taxonomy" id="2487350"/>
    <lineage>
        <taxon>Bacteria</taxon>
        <taxon>Bacillati</taxon>
        <taxon>Bacillota</taxon>
        <taxon>Bacilli</taxon>
        <taxon>Lactobacillales</taxon>
        <taxon>Aerococcaceae</taxon>
        <taxon>Aerococcus</taxon>
    </lineage>
</organism>
<dbReference type="EMBL" id="RKMG01000040">
    <property type="protein sequence ID" value="RPA56378.1"/>
    <property type="molecule type" value="Genomic_DNA"/>
</dbReference>
<dbReference type="OrthoDB" id="9772736at2"/>
<sequence length="129" mass="14449">MRVWRKSLNNKEDKTPIVLHIKEAVNGRVPLISVGSIETPAQAEEVMDAGIEFVALGRESIREPQWVQKVEAGQEDTIRYTLDKNDMEELGINPAFANFLGMLGADMHFVGEEDKQNFGEELGSIEGNY</sequence>
<dbReference type="Gene3D" id="3.20.20.70">
    <property type="entry name" value="Aldolase class I"/>
    <property type="match status" value="1"/>
</dbReference>
<keyword evidence="3" id="KW-1185">Reference proteome</keyword>
<dbReference type="GO" id="GO:0010181">
    <property type="term" value="F:FMN binding"/>
    <property type="evidence" value="ECO:0007669"/>
    <property type="project" value="InterPro"/>
</dbReference>